<gene>
    <name evidence="6" type="ORF">SAMN02745823_01684</name>
</gene>
<evidence type="ECO:0000313" key="6">
    <source>
        <dbReference type="EMBL" id="SHH97253.1"/>
    </source>
</evidence>
<reference evidence="6 7" key="1">
    <citation type="submission" date="2016-11" db="EMBL/GenBank/DDBJ databases">
        <authorList>
            <person name="Jaros S."/>
            <person name="Januszkiewicz K."/>
            <person name="Wedrychowicz H."/>
        </authorList>
    </citation>
    <scope>NUCLEOTIDE SEQUENCE [LARGE SCALE GENOMIC DNA]</scope>
    <source>
        <strain evidence="6 7">DSM 10068</strain>
    </source>
</reference>
<feature type="domain" description="PFL" evidence="5">
    <location>
        <begin position="10"/>
        <end position="685"/>
    </location>
</feature>
<dbReference type="GO" id="GO:0016829">
    <property type="term" value="F:lyase activity"/>
    <property type="evidence" value="ECO:0007669"/>
    <property type="project" value="UniProtKB-KW"/>
</dbReference>
<dbReference type="SUPFAM" id="SSF51998">
    <property type="entry name" value="PFL-like glycyl radical enzymes"/>
    <property type="match status" value="1"/>
</dbReference>
<evidence type="ECO:0000256" key="3">
    <source>
        <dbReference type="PROSITE-ProRule" id="PRU00493"/>
    </source>
</evidence>
<dbReference type="Proteomes" id="UP000183995">
    <property type="component" value="Unassembled WGS sequence"/>
</dbReference>
<dbReference type="InterPro" id="IPR051215">
    <property type="entry name" value="GRE"/>
</dbReference>
<keyword evidence="6" id="KW-0808">Transferase</keyword>
<evidence type="ECO:0000256" key="1">
    <source>
        <dbReference type="ARBA" id="ARBA00022818"/>
    </source>
</evidence>
<dbReference type="GO" id="GO:0016740">
    <property type="term" value="F:transferase activity"/>
    <property type="evidence" value="ECO:0007669"/>
    <property type="project" value="UniProtKB-KW"/>
</dbReference>
<evidence type="ECO:0000259" key="4">
    <source>
        <dbReference type="PROSITE" id="PS51149"/>
    </source>
</evidence>
<dbReference type="Pfam" id="PF02901">
    <property type="entry name" value="PFL-like"/>
    <property type="match status" value="1"/>
</dbReference>
<sequence>MSWTLKPLTDRVVRQREAYRDTQPEVCIARYRILTEFYMSHPELNGILRRAKAMREIFEKIPVRIDDDEVIVGAQSAKYRAGALYPENCVTFIKDEIGSGTIATRDIDPYLISDEDRQYINETIDYWLKGESTHAKTQAYYPEEYAAHDFNGVTMIGRMTISDTPVGHFVTGYDKAIRVGFKAIKEEAERKQAEILAQGMPGDTNSQYNFYRAVAIACDGMITLTKRYAALAREKLAVEKDPKRKKELELMVETLSWTMENPARNFIEALQCLYMYQTCLCLEANMHGITFGRVDQYLGDFLERDLQSGAITEDYAQELMDLFYLKVAEMNKPWSNGATQSAPGYTSGQMMAMGGVDKDGNDASNKVTYMMLQCMARLVLHDPPQSLRIHKNTPPELWEAAIETTKICGGIPTFENDDVIIAALMKRGLTLEDARNYSPIGCVEPGGNGNDWPACGGTGSMSYINLPNALLLAINDGRLPMPLFSPRGGTTSTEQVGSATGRLYEMDSFEQVKEAYHKQVEYFVRWHVMVNNNAEYVTRELLPLPVVSATMGGCMEKGKDVMYGGAKYNGSGVPGIGIGNVADSLFMIKHLCFDTKKCTTRELYDALLNNWQGYEDLQQYIKSSNLHYGNAHPEADQLAAWASEKFAEVVTSCTGPRGRYTAAMFPVTANVMFGMMTGATPDGRSAGTPLADGISPVQQMDKNGPTAVVRSVATIDQSLFANGTLLNMKFSPSCLSGKDGVEKLSQLIQTYFELGGMELQINVISAEILKDAQKNPENYKNLVVRVAGFSAYFVELHITGQNDLISRTVLEM</sequence>
<dbReference type="PROSITE" id="PS51554">
    <property type="entry name" value="PFL"/>
    <property type="match status" value="1"/>
</dbReference>
<evidence type="ECO:0000256" key="2">
    <source>
        <dbReference type="ARBA" id="ARBA00023239"/>
    </source>
</evidence>
<dbReference type="GO" id="GO:0005829">
    <property type="term" value="C:cytosol"/>
    <property type="evidence" value="ECO:0007669"/>
    <property type="project" value="TreeGrafter"/>
</dbReference>
<accession>A0A1M5XDH6</accession>
<dbReference type="InterPro" id="IPR004184">
    <property type="entry name" value="PFL_dom"/>
</dbReference>
<name>A0A1M5XDH6_9FIRM</name>
<feature type="modified residue" description="Glycine radical" evidence="3">
    <location>
        <position position="788"/>
    </location>
</feature>
<keyword evidence="1 3" id="KW-0556">Organic radical</keyword>
<organism evidence="6 7">
    <name type="scientific">Sporobacter termitidis DSM 10068</name>
    <dbReference type="NCBI Taxonomy" id="1123282"/>
    <lineage>
        <taxon>Bacteria</taxon>
        <taxon>Bacillati</taxon>
        <taxon>Bacillota</taxon>
        <taxon>Clostridia</taxon>
        <taxon>Eubacteriales</taxon>
        <taxon>Oscillospiraceae</taxon>
        <taxon>Sporobacter</taxon>
    </lineage>
</organism>
<keyword evidence="2" id="KW-0456">Lyase</keyword>
<dbReference type="AlphaFoldDB" id="A0A1M5XDH6"/>
<dbReference type="EMBL" id="FQXV01000005">
    <property type="protein sequence ID" value="SHH97253.1"/>
    <property type="molecule type" value="Genomic_DNA"/>
</dbReference>
<evidence type="ECO:0000259" key="5">
    <source>
        <dbReference type="PROSITE" id="PS51554"/>
    </source>
</evidence>
<dbReference type="Gene3D" id="3.20.70.20">
    <property type="match status" value="1"/>
</dbReference>
<proteinExistence type="predicted"/>
<feature type="domain" description="Glycine radical" evidence="4">
    <location>
        <begin position="692"/>
        <end position="812"/>
    </location>
</feature>
<dbReference type="RefSeq" id="WP_073077707.1">
    <property type="nucleotide sequence ID" value="NZ_FQXV01000005.1"/>
</dbReference>
<protein>
    <submittedName>
        <fullName evidence="6">Formate C-acetyltransferase</fullName>
    </submittedName>
</protein>
<dbReference type="PANTHER" id="PTHR43641">
    <property type="entry name" value="FORMATE ACETYLTRANSFERASE 3-RELATED"/>
    <property type="match status" value="1"/>
</dbReference>
<dbReference type="PROSITE" id="PS51149">
    <property type="entry name" value="GLY_RADICAL_2"/>
    <property type="match status" value="1"/>
</dbReference>
<dbReference type="InterPro" id="IPR001150">
    <property type="entry name" value="Gly_radical"/>
</dbReference>
<dbReference type="Pfam" id="PF01228">
    <property type="entry name" value="Gly_radical"/>
    <property type="match status" value="1"/>
</dbReference>
<keyword evidence="7" id="KW-1185">Reference proteome</keyword>
<dbReference type="STRING" id="1123282.SAMN02745823_01684"/>
<dbReference type="PANTHER" id="PTHR43641:SF2">
    <property type="entry name" value="DEHYDRATASE YBIW-RELATED"/>
    <property type="match status" value="1"/>
</dbReference>
<evidence type="ECO:0000313" key="7">
    <source>
        <dbReference type="Proteomes" id="UP000183995"/>
    </source>
</evidence>
<dbReference type="OrthoDB" id="9803969at2"/>